<feature type="chain" id="PRO_5040119656" description="DUF538 domain-containing protein" evidence="1">
    <location>
        <begin position="21"/>
        <end position="178"/>
    </location>
</feature>
<proteinExistence type="predicted"/>
<dbReference type="PANTHER" id="PTHR31676">
    <property type="entry name" value="T31J12.3 PROTEIN-RELATED"/>
    <property type="match status" value="1"/>
</dbReference>
<dbReference type="SUPFAM" id="SSF141562">
    <property type="entry name" value="At5g01610-like"/>
    <property type="match status" value="1"/>
</dbReference>
<dbReference type="AlphaFoldDB" id="A0A9R1UIA8"/>
<evidence type="ECO:0000313" key="2">
    <source>
        <dbReference type="EMBL" id="KAJ0187618.1"/>
    </source>
</evidence>
<dbReference type="Proteomes" id="UP000235145">
    <property type="component" value="Unassembled WGS sequence"/>
</dbReference>
<accession>A0A9R1UIA8</accession>
<gene>
    <name evidence="2" type="ORF">LSAT_V11C900456140</name>
</gene>
<keyword evidence="1" id="KW-0732">Signal</keyword>
<protein>
    <recommendedName>
        <fullName evidence="4">DUF538 domain-containing protein</fullName>
    </recommendedName>
</protein>
<evidence type="ECO:0000256" key="1">
    <source>
        <dbReference type="SAM" id="SignalP"/>
    </source>
</evidence>
<dbReference type="PANTHER" id="PTHR31676:SF203">
    <property type="entry name" value="DUF538 FAMILY PROTEIN"/>
    <property type="match status" value="1"/>
</dbReference>
<dbReference type="Pfam" id="PF04398">
    <property type="entry name" value="DUF538"/>
    <property type="match status" value="1"/>
</dbReference>
<dbReference type="InterPro" id="IPR036758">
    <property type="entry name" value="At5g01610-like"/>
</dbReference>
<evidence type="ECO:0000313" key="3">
    <source>
        <dbReference type="Proteomes" id="UP000235145"/>
    </source>
</evidence>
<dbReference type="Gene3D" id="2.30.240.10">
    <property type="entry name" value="At5g01610-like"/>
    <property type="match status" value="1"/>
</dbReference>
<name>A0A9R1UIA8_LACSA</name>
<dbReference type="Gramene" id="rna-gnl|WGS:NBSK|LSAT_9X5481_mrna">
    <property type="protein sequence ID" value="cds-PLY97811.1"/>
    <property type="gene ID" value="gene-LSAT_9X5481"/>
</dbReference>
<dbReference type="OrthoDB" id="1873537at2759"/>
<organism evidence="2 3">
    <name type="scientific">Lactuca sativa</name>
    <name type="common">Garden lettuce</name>
    <dbReference type="NCBI Taxonomy" id="4236"/>
    <lineage>
        <taxon>Eukaryota</taxon>
        <taxon>Viridiplantae</taxon>
        <taxon>Streptophyta</taxon>
        <taxon>Embryophyta</taxon>
        <taxon>Tracheophyta</taxon>
        <taxon>Spermatophyta</taxon>
        <taxon>Magnoliopsida</taxon>
        <taxon>eudicotyledons</taxon>
        <taxon>Gunneridae</taxon>
        <taxon>Pentapetalae</taxon>
        <taxon>asterids</taxon>
        <taxon>campanulids</taxon>
        <taxon>Asterales</taxon>
        <taxon>Asteraceae</taxon>
        <taxon>Cichorioideae</taxon>
        <taxon>Cichorieae</taxon>
        <taxon>Lactucinae</taxon>
        <taxon>Lactuca</taxon>
    </lineage>
</organism>
<dbReference type="EMBL" id="NBSK02000009">
    <property type="protein sequence ID" value="KAJ0187618.1"/>
    <property type="molecule type" value="Genomic_DNA"/>
</dbReference>
<sequence length="178" mass="19348">MSSIIIFTFSILLFSPFTVSSLIDATDDGDHDNLTAYEIIQSYGFPKGILPIGVTGYELDKSTGKFKAFFNGSCSFSLEGSYDLKYKSTIGGIISKGRLKDLTGVSVKVFFFWLNIVEVYTSEDELGFSVGIASAGFPIDNFEDCPQCGCGMDCNGVVDDPRGKQSTKIRTNPFVSSI</sequence>
<comment type="caution">
    <text evidence="2">The sequence shown here is derived from an EMBL/GenBank/DDBJ whole genome shotgun (WGS) entry which is preliminary data.</text>
</comment>
<evidence type="ECO:0008006" key="4">
    <source>
        <dbReference type="Google" id="ProtNLM"/>
    </source>
</evidence>
<keyword evidence="3" id="KW-1185">Reference proteome</keyword>
<dbReference type="InterPro" id="IPR007493">
    <property type="entry name" value="DUF538"/>
</dbReference>
<feature type="signal peptide" evidence="1">
    <location>
        <begin position="1"/>
        <end position="20"/>
    </location>
</feature>
<reference evidence="2 3" key="1">
    <citation type="journal article" date="2017" name="Nat. Commun.">
        <title>Genome assembly with in vitro proximity ligation data and whole-genome triplication in lettuce.</title>
        <authorList>
            <person name="Reyes-Chin-Wo S."/>
            <person name="Wang Z."/>
            <person name="Yang X."/>
            <person name="Kozik A."/>
            <person name="Arikit S."/>
            <person name="Song C."/>
            <person name="Xia L."/>
            <person name="Froenicke L."/>
            <person name="Lavelle D.O."/>
            <person name="Truco M.J."/>
            <person name="Xia R."/>
            <person name="Zhu S."/>
            <person name="Xu C."/>
            <person name="Xu H."/>
            <person name="Xu X."/>
            <person name="Cox K."/>
            <person name="Korf I."/>
            <person name="Meyers B.C."/>
            <person name="Michelmore R.W."/>
        </authorList>
    </citation>
    <scope>NUCLEOTIDE SEQUENCE [LARGE SCALE GENOMIC DNA]</scope>
    <source>
        <strain evidence="3">cv. Salinas</strain>
        <tissue evidence="2">Seedlings</tissue>
    </source>
</reference>